<feature type="region of interest" description="Disordered" evidence="6">
    <location>
        <begin position="244"/>
        <end position="277"/>
    </location>
</feature>
<dbReference type="SUPFAM" id="SSF54928">
    <property type="entry name" value="RNA-binding domain, RBD"/>
    <property type="match status" value="1"/>
</dbReference>
<dbReference type="RefSeq" id="XP_060544365.1">
    <property type="nucleotide sequence ID" value="XM_060688382.1"/>
</dbReference>
<feature type="compositionally biased region" description="Basic and acidic residues" evidence="6">
    <location>
        <begin position="863"/>
        <end position="876"/>
    </location>
</feature>
<dbReference type="Pfam" id="PF00076">
    <property type="entry name" value="RRM_1"/>
    <property type="match status" value="1"/>
</dbReference>
<feature type="region of interest" description="Disordered" evidence="6">
    <location>
        <begin position="934"/>
        <end position="976"/>
    </location>
</feature>
<feature type="region of interest" description="Disordered" evidence="6">
    <location>
        <begin position="862"/>
        <end position="898"/>
    </location>
</feature>
<feature type="compositionally biased region" description="Basic and acidic residues" evidence="6">
    <location>
        <begin position="934"/>
        <end position="959"/>
    </location>
</feature>
<evidence type="ECO:0000313" key="8">
    <source>
        <dbReference type="Proteomes" id="UP001652622"/>
    </source>
</evidence>
<dbReference type="InterPro" id="IPR000504">
    <property type="entry name" value="RRM_dom"/>
</dbReference>
<feature type="compositionally biased region" description="Polar residues" evidence="6">
    <location>
        <begin position="438"/>
        <end position="447"/>
    </location>
</feature>
<evidence type="ECO:0000256" key="3">
    <source>
        <dbReference type="ARBA" id="ARBA00023242"/>
    </source>
</evidence>
<dbReference type="Proteomes" id="UP001652622">
    <property type="component" value="Unplaced"/>
</dbReference>
<keyword evidence="8" id="KW-1185">Reference proteome</keyword>
<feature type="coiled-coil region" evidence="5">
    <location>
        <begin position="739"/>
        <end position="766"/>
    </location>
</feature>
<proteinExistence type="predicted"/>
<accession>A0ABM3Z7L8</accession>
<feature type="domain" description="RRM" evidence="7">
    <location>
        <begin position="46"/>
        <end position="127"/>
    </location>
</feature>
<protein>
    <submittedName>
        <fullName evidence="9">Nucleolar protein 8 isoform X1</fullName>
    </submittedName>
</protein>
<feature type="region of interest" description="Disordered" evidence="6">
    <location>
        <begin position="1066"/>
        <end position="1094"/>
    </location>
</feature>
<evidence type="ECO:0000256" key="4">
    <source>
        <dbReference type="PROSITE-ProRule" id="PRU00176"/>
    </source>
</evidence>
<dbReference type="GeneID" id="117677945"/>
<feature type="compositionally biased region" description="Polar residues" evidence="6">
    <location>
        <begin position="722"/>
        <end position="733"/>
    </location>
</feature>
<dbReference type="InterPro" id="IPR034138">
    <property type="entry name" value="NOP8_RRM"/>
</dbReference>
<feature type="compositionally biased region" description="Acidic residues" evidence="6">
    <location>
        <begin position="826"/>
        <end position="838"/>
    </location>
</feature>
<evidence type="ECO:0000256" key="1">
    <source>
        <dbReference type="ARBA" id="ARBA00004604"/>
    </source>
</evidence>
<dbReference type="Gene3D" id="3.30.70.330">
    <property type="match status" value="1"/>
</dbReference>
<feature type="compositionally biased region" description="Basic and acidic residues" evidence="6">
    <location>
        <begin position="653"/>
        <end position="680"/>
    </location>
</feature>
<feature type="region of interest" description="Disordered" evidence="6">
    <location>
        <begin position="407"/>
        <end position="503"/>
    </location>
</feature>
<dbReference type="PROSITE" id="PS50102">
    <property type="entry name" value="RRM"/>
    <property type="match status" value="1"/>
</dbReference>
<dbReference type="InterPro" id="IPR035979">
    <property type="entry name" value="RBD_domain_sf"/>
</dbReference>
<feature type="region of interest" description="Disordered" evidence="6">
    <location>
        <begin position="628"/>
        <end position="680"/>
    </location>
</feature>
<evidence type="ECO:0000256" key="5">
    <source>
        <dbReference type="SAM" id="Coils"/>
    </source>
</evidence>
<comment type="subcellular location">
    <subcellularLocation>
        <location evidence="1">Nucleus</location>
        <location evidence="1">Nucleolus</location>
    </subcellularLocation>
</comment>
<feature type="region of interest" description="Disordered" evidence="6">
    <location>
        <begin position="711"/>
        <end position="735"/>
    </location>
</feature>
<dbReference type="PANTHER" id="PTHR48029:SF1">
    <property type="entry name" value="NUCLEOLAR PROTEIN 8"/>
    <property type="match status" value="1"/>
</dbReference>
<name>A0ABM3Z7L8_PANGU</name>
<evidence type="ECO:0000259" key="7">
    <source>
        <dbReference type="PROSITE" id="PS50102"/>
    </source>
</evidence>
<feature type="region of interest" description="Disordered" evidence="6">
    <location>
        <begin position="540"/>
        <end position="560"/>
    </location>
</feature>
<dbReference type="CDD" id="cd12226">
    <property type="entry name" value="RRM_NOL8"/>
    <property type="match status" value="1"/>
</dbReference>
<reference evidence="9" key="1">
    <citation type="submission" date="2025-08" db="UniProtKB">
        <authorList>
            <consortium name="RefSeq"/>
        </authorList>
    </citation>
    <scope>IDENTIFICATION</scope>
    <source>
        <tissue evidence="9">Blood</tissue>
    </source>
</reference>
<dbReference type="InterPro" id="IPR012677">
    <property type="entry name" value="Nucleotide-bd_a/b_plait_sf"/>
</dbReference>
<feature type="region of interest" description="Disordered" evidence="6">
    <location>
        <begin position="993"/>
        <end position="1025"/>
    </location>
</feature>
<evidence type="ECO:0000256" key="6">
    <source>
        <dbReference type="SAM" id="MobiDB-lite"/>
    </source>
</evidence>
<evidence type="ECO:0000313" key="9">
    <source>
        <dbReference type="RefSeq" id="XP_060544365.1"/>
    </source>
</evidence>
<organism evidence="8 9">
    <name type="scientific">Pantherophis guttatus</name>
    <name type="common">Corn snake</name>
    <name type="synonym">Elaphe guttata</name>
    <dbReference type="NCBI Taxonomy" id="94885"/>
    <lineage>
        <taxon>Eukaryota</taxon>
        <taxon>Metazoa</taxon>
        <taxon>Chordata</taxon>
        <taxon>Craniata</taxon>
        <taxon>Vertebrata</taxon>
        <taxon>Euteleostomi</taxon>
        <taxon>Lepidosauria</taxon>
        <taxon>Squamata</taxon>
        <taxon>Bifurcata</taxon>
        <taxon>Unidentata</taxon>
        <taxon>Episquamata</taxon>
        <taxon>Toxicofera</taxon>
        <taxon>Serpentes</taxon>
        <taxon>Colubroidea</taxon>
        <taxon>Colubridae</taxon>
        <taxon>Colubrinae</taxon>
        <taxon>Pantherophis</taxon>
    </lineage>
</organism>
<feature type="compositionally biased region" description="Basic and acidic residues" evidence="6">
    <location>
        <begin position="798"/>
        <end position="816"/>
    </location>
</feature>
<feature type="region of interest" description="Disordered" evidence="6">
    <location>
        <begin position="794"/>
        <end position="841"/>
    </location>
</feature>
<feature type="compositionally biased region" description="Basic and acidic residues" evidence="6">
    <location>
        <begin position="453"/>
        <end position="464"/>
    </location>
</feature>
<keyword evidence="3" id="KW-0539">Nucleus</keyword>
<keyword evidence="5" id="KW-0175">Coiled coil</keyword>
<feature type="compositionally biased region" description="Basic and acidic residues" evidence="6">
    <location>
        <begin position="967"/>
        <end position="976"/>
    </location>
</feature>
<dbReference type="PANTHER" id="PTHR48029">
    <property type="entry name" value="NUCLEOLAR PROTEIN 8"/>
    <property type="match status" value="1"/>
</dbReference>
<evidence type="ECO:0000256" key="2">
    <source>
        <dbReference type="ARBA" id="ARBA00022884"/>
    </source>
</evidence>
<sequence length="1159" mass="130987">MRVGAQFPSWCPDIAPRCKARKVVAERTVPWTFVEFLDMEQISFVRRLYIGGLGHSISEDELYERFSKFGNVTETEIIIRKDEHGNPTKTFAYLNIVLSEKELKKCISVLNKTKWKGGTLQIELAKESFLHRLARERQEASATKEKRDHNGMTDIQKSLKKSGVVDFHVKAVPGTEIPNHKDWVVSKFGRVLPILHLKDQHKSKIIKYDPSKYCQNLKKLDQKPIDAVPISQLTWHLQEADSIMSKKRQGQFPEAKKPPKKKTKIQNSDSLSKVESNPANVVPAKLIQNCTSNSKKLPNQHSLGPKLKAGTICSRHIKSLCDDDIDSEEEIRAIEASERKKHKGNSNIAPEDNMEVVGNDFKLKYSTHWSLQKANTHIAQACSGLIKPAENESDYDSADTDEIIAVTKLSDEKERNGSLEGSKETEEQNHGQPKRTTRVASSPSFGSKGSKAGGEKTAESEKPSDAQGVLDRGRSESEENSSSYSDTSESEEDADYESMRQSGFRLDLTLEDLEKLAGDSSEESVEDNEIIERTIQPQANYCSGSKTGTAPETPTIPTTSKKCICPEEILAAILKEEESDEDDWKQKQAKVNIHPFKGLGSLRVLPESELKVNVNVNEKKHSSFELEVESLKSVTEGKYSSSASKKRNSKPLSLKDLDIPKGDLSRNLSEHSDHLPDSIGKAEKISHDVSIMSESEAAKCGKSVSKGATTSNLIRNKDLNGSLKNESSYSASPRKTKKLDNMGVQLQDNEKRLAAIQERQKEWELQKIIIQGALTSQQIQSTNKQKHIVFDSDNENEVQEHGEEESSGKIPVKEFTPKTSGKLFESSDEESDTAADENDQFKIKPQFEGKAGEKLMHLQSHFGTDERFRMDTRFLESDSEQEEESKKSVTEEEEELSLEKKKNLEILKNLLHIDIDPPKRRKLAAEGQKFRDMNTLRYDPTRQDHAVFEKKPANTEKESKAKKKKKKEEAQKLPEVSKDTFYNVAVDLKEALASTKQDEKTEIVPWDQHDDAEETPSTDIPKFNAEKQEGNQGFTFSFFGDEVARSPIKEDPYIIEILKPSSVAWQEDPRFQDSSSEDEGSEAAEVQDVKESSPAELHSNIRFFFFSQDDDRLKEGPKLFYKASDLDEEIEDWESRRQILLEDCRKKHKDARRKVKAKH</sequence>
<gene>
    <name evidence="9" type="primary">NOL8</name>
</gene>
<feature type="compositionally biased region" description="Basic and acidic residues" evidence="6">
    <location>
        <begin position="409"/>
        <end position="429"/>
    </location>
</feature>
<feature type="compositionally biased region" description="Polar residues" evidence="6">
    <location>
        <begin position="265"/>
        <end position="277"/>
    </location>
</feature>
<keyword evidence="2 4" id="KW-0694">RNA-binding</keyword>
<dbReference type="SMART" id="SM00360">
    <property type="entry name" value="RRM"/>
    <property type="match status" value="1"/>
</dbReference>